<comment type="caution">
    <text evidence="1">The sequence shown here is derived from an EMBL/GenBank/DDBJ whole genome shotgun (WGS) entry which is preliminary data.</text>
</comment>
<evidence type="ECO:0000313" key="2">
    <source>
        <dbReference type="Proteomes" id="UP000676325"/>
    </source>
</evidence>
<dbReference type="Pfam" id="PF09661">
    <property type="entry name" value="DUF2398"/>
    <property type="match status" value="1"/>
</dbReference>
<reference evidence="1" key="1">
    <citation type="submission" date="2021-04" db="EMBL/GenBank/DDBJ databases">
        <title>Genome based classification of Actinospica acidithermotolerans sp. nov., an actinobacterium isolated from an Indonesian hot spring.</title>
        <authorList>
            <person name="Kusuma A.B."/>
            <person name="Putra K.E."/>
            <person name="Nafisah S."/>
            <person name="Loh J."/>
            <person name="Nouioui I."/>
            <person name="Goodfellow M."/>
        </authorList>
    </citation>
    <scope>NUCLEOTIDE SEQUENCE</scope>
    <source>
        <strain evidence="1">MGRD01-02</strain>
    </source>
</reference>
<organism evidence="1 2">
    <name type="scientific">Actinospica acidithermotolerans</name>
    <dbReference type="NCBI Taxonomy" id="2828514"/>
    <lineage>
        <taxon>Bacteria</taxon>
        <taxon>Bacillati</taxon>
        <taxon>Actinomycetota</taxon>
        <taxon>Actinomycetes</taxon>
        <taxon>Catenulisporales</taxon>
        <taxon>Actinospicaceae</taxon>
        <taxon>Actinospica</taxon>
    </lineage>
</organism>
<dbReference type="NCBIfam" id="TIGR02678">
    <property type="entry name" value="TIGR02678 family protein"/>
    <property type="match status" value="1"/>
</dbReference>
<keyword evidence="2" id="KW-1185">Reference proteome</keyword>
<dbReference type="RefSeq" id="WP_212515868.1">
    <property type="nucleotide sequence ID" value="NZ_JAGSOH010000001.1"/>
</dbReference>
<dbReference type="AlphaFoldDB" id="A0A941IGJ3"/>
<evidence type="ECO:0000313" key="1">
    <source>
        <dbReference type="EMBL" id="MBR7824712.1"/>
    </source>
</evidence>
<protein>
    <submittedName>
        <fullName evidence="1">TIGR02678 family protein</fullName>
    </submittedName>
</protein>
<dbReference type="InterPro" id="IPR013494">
    <property type="entry name" value="CHP02678"/>
</dbReference>
<accession>A0A941IGJ3</accession>
<proteinExistence type="predicted"/>
<name>A0A941IGJ3_9ACTN</name>
<dbReference type="EMBL" id="JAGSOH010000001">
    <property type="protein sequence ID" value="MBR7824712.1"/>
    <property type="molecule type" value="Genomic_DNA"/>
</dbReference>
<sequence>MTDADLAATAGDGAVLAGPRSAALAADVRAERVKAARALLARPLLHVGCEEFRLVRKHAAELTAWFAAETGWRLSVDAQTARLLKTPARLDDASRPAVAPKTKTAFTRRRYVLLCLALAVLERSDSQITLGRLADGVITGMADPAFTEAGIDFRLERREERSDLVAAVRLLLDLEVLERVHGDEEAFVAQAENDVLYDVRRRVLSGLLATTRAPSGVRAGGFEQRLAELTAEPRPDTDESRLRALRHRLTRRLLDDPVVYYAELDEDERDYLVRQRQAITARINALTGLVPELRAEGVAMVDPDDELTDVRMPEQGTEGHVTLLIAAHLAEQGGAASRFELARLVRALAAEHGKYWRKSATDPAAAGDLVDAALRRLLALDLIEVSGEAGDELFAAKPAIHRYALAAPRVTVPGAKTARKDRSR</sequence>
<gene>
    <name evidence="1" type="ORF">KDK95_00205</name>
</gene>
<dbReference type="Proteomes" id="UP000676325">
    <property type="component" value="Unassembled WGS sequence"/>
</dbReference>